<feature type="compositionally biased region" description="Polar residues" evidence="1">
    <location>
        <begin position="196"/>
        <end position="212"/>
    </location>
</feature>
<evidence type="ECO:0000313" key="3">
    <source>
        <dbReference type="Proteomes" id="UP001152622"/>
    </source>
</evidence>
<evidence type="ECO:0000313" key="2">
    <source>
        <dbReference type="EMBL" id="KAJ8364341.1"/>
    </source>
</evidence>
<gene>
    <name evidence="2" type="ORF">SKAU_G00131720</name>
</gene>
<dbReference type="EMBL" id="JAINUF010000004">
    <property type="protein sequence ID" value="KAJ8364341.1"/>
    <property type="molecule type" value="Genomic_DNA"/>
</dbReference>
<proteinExistence type="predicted"/>
<evidence type="ECO:0008006" key="4">
    <source>
        <dbReference type="Google" id="ProtNLM"/>
    </source>
</evidence>
<dbReference type="OrthoDB" id="426210at2759"/>
<protein>
    <recommendedName>
        <fullName evidence="4">Reverse transcriptase</fullName>
    </recommendedName>
</protein>
<feature type="region of interest" description="Disordered" evidence="1">
    <location>
        <begin position="188"/>
        <end position="222"/>
    </location>
</feature>
<dbReference type="Proteomes" id="UP001152622">
    <property type="component" value="Chromosome 4"/>
</dbReference>
<evidence type="ECO:0000256" key="1">
    <source>
        <dbReference type="SAM" id="MobiDB-lite"/>
    </source>
</evidence>
<sequence>MTLAQTWSLQVPCTLEQTLNGLDIWVEEHKMKLNPKKCKVLHVTHMRHPPTLPTLSTDQNILEVCDTVKVLGVTIQSNSQWDSQVDHMLTAANRKVFVLRRLKKFGVRDPKLVSIYTGYVRPVLEYAVPVWHSSLTTAQAERLESINGLVKLYLAKENSAHVLDETSDGTGSSLPGFVVVTCSRACVEEEEEDAQPGSSSLPLEDGPSTSACPPTPQKEKDQ</sequence>
<reference evidence="2" key="1">
    <citation type="journal article" date="2023" name="Science">
        <title>Genome structures resolve the early diversification of teleost fishes.</title>
        <authorList>
            <person name="Parey E."/>
            <person name="Louis A."/>
            <person name="Montfort J."/>
            <person name="Bouchez O."/>
            <person name="Roques C."/>
            <person name="Iampietro C."/>
            <person name="Lluch J."/>
            <person name="Castinel A."/>
            <person name="Donnadieu C."/>
            <person name="Desvignes T."/>
            <person name="Floi Bucao C."/>
            <person name="Jouanno E."/>
            <person name="Wen M."/>
            <person name="Mejri S."/>
            <person name="Dirks R."/>
            <person name="Jansen H."/>
            <person name="Henkel C."/>
            <person name="Chen W.J."/>
            <person name="Zahm M."/>
            <person name="Cabau C."/>
            <person name="Klopp C."/>
            <person name="Thompson A.W."/>
            <person name="Robinson-Rechavi M."/>
            <person name="Braasch I."/>
            <person name="Lecointre G."/>
            <person name="Bobe J."/>
            <person name="Postlethwait J.H."/>
            <person name="Berthelot C."/>
            <person name="Roest Crollius H."/>
            <person name="Guiguen Y."/>
        </authorList>
    </citation>
    <scope>NUCLEOTIDE SEQUENCE</scope>
    <source>
        <strain evidence="2">WJC10195</strain>
    </source>
</reference>
<accession>A0A9Q1J329</accession>
<comment type="caution">
    <text evidence="2">The sequence shown here is derived from an EMBL/GenBank/DDBJ whole genome shotgun (WGS) entry which is preliminary data.</text>
</comment>
<dbReference type="AlphaFoldDB" id="A0A9Q1J329"/>
<dbReference type="PANTHER" id="PTHR33332">
    <property type="entry name" value="REVERSE TRANSCRIPTASE DOMAIN-CONTAINING PROTEIN"/>
    <property type="match status" value="1"/>
</dbReference>
<organism evidence="2 3">
    <name type="scientific">Synaphobranchus kaupii</name>
    <name type="common">Kaup's arrowtooth eel</name>
    <dbReference type="NCBI Taxonomy" id="118154"/>
    <lineage>
        <taxon>Eukaryota</taxon>
        <taxon>Metazoa</taxon>
        <taxon>Chordata</taxon>
        <taxon>Craniata</taxon>
        <taxon>Vertebrata</taxon>
        <taxon>Euteleostomi</taxon>
        <taxon>Actinopterygii</taxon>
        <taxon>Neopterygii</taxon>
        <taxon>Teleostei</taxon>
        <taxon>Anguilliformes</taxon>
        <taxon>Synaphobranchidae</taxon>
        <taxon>Synaphobranchus</taxon>
    </lineage>
</organism>
<name>A0A9Q1J329_SYNKA</name>
<keyword evidence="3" id="KW-1185">Reference proteome</keyword>